<protein>
    <submittedName>
        <fullName evidence="3">DUF1009 domain-containing protein</fullName>
    </submittedName>
</protein>
<proteinExistence type="predicted"/>
<dbReference type="PANTHER" id="PTHR39962">
    <property type="entry name" value="BLL4848 PROTEIN"/>
    <property type="match status" value="1"/>
</dbReference>
<dbReference type="PANTHER" id="PTHR39962:SF1">
    <property type="entry name" value="LPXI FAMILY PROTEIN"/>
    <property type="match status" value="1"/>
</dbReference>
<dbReference type="InterPro" id="IPR043167">
    <property type="entry name" value="LpxI_C_sf"/>
</dbReference>
<dbReference type="Gene3D" id="3.40.50.20">
    <property type="match status" value="1"/>
</dbReference>
<evidence type="ECO:0000259" key="1">
    <source>
        <dbReference type="Pfam" id="PF06230"/>
    </source>
</evidence>
<dbReference type="AlphaFoldDB" id="A0A2J0LK54"/>
<evidence type="ECO:0000313" key="4">
    <source>
        <dbReference type="Proteomes" id="UP000231267"/>
    </source>
</evidence>
<name>A0A2J0LK54_9BACT</name>
<dbReference type="Proteomes" id="UP000231267">
    <property type="component" value="Unassembled WGS sequence"/>
</dbReference>
<feature type="domain" description="LpxI C-terminal" evidence="1">
    <location>
        <begin position="136"/>
        <end position="265"/>
    </location>
</feature>
<dbReference type="InterPro" id="IPR010415">
    <property type="entry name" value="LpxI_C"/>
</dbReference>
<dbReference type="InterPro" id="IPR041255">
    <property type="entry name" value="LpxI_N"/>
</dbReference>
<organism evidence="3 4">
    <name type="scientific">Candidatus Taenaricola geysiri</name>
    <dbReference type="NCBI Taxonomy" id="1974752"/>
    <lineage>
        <taxon>Bacteria</taxon>
        <taxon>Pseudomonadati</taxon>
        <taxon>Candidatus Omnitrophota</taxon>
        <taxon>Candidatus Taenaricola</taxon>
    </lineage>
</organism>
<dbReference type="EMBL" id="PFGP01000081">
    <property type="protein sequence ID" value="PIW66420.1"/>
    <property type="molecule type" value="Genomic_DNA"/>
</dbReference>
<evidence type="ECO:0000313" key="3">
    <source>
        <dbReference type="EMBL" id="PIW66420.1"/>
    </source>
</evidence>
<dbReference type="Pfam" id="PF06230">
    <property type="entry name" value="LpxI_C"/>
    <property type="match status" value="1"/>
</dbReference>
<sequence length="267" mass="28933">MDKIGLIAGSSRFPINVAIAARKRGVSVYAVALKEETHPELEAAVDKICWISIGELGKAVDFLKENHIKRAVMAGKVRLSHIYSKSVKPDGYLKNLLTKAVDKRGDTLLMAVANFLDKIGVRLLDCALFLKDDIVKKGALTKIRPTKEQLADIEFAKPIVKAVAQLRIGQTIVVKDKAVLAVEAMEGTDEAIRRGSCIAGEGAVIVKMSSPKHDMRFDIPLIGPSTIKTMIQVNAKTLALEAGRTLLIDKEELIKLADAADICVVGI</sequence>
<accession>A0A2J0LK54</accession>
<dbReference type="InterPro" id="IPR053174">
    <property type="entry name" value="LpxI"/>
</dbReference>
<feature type="domain" description="LpxI N-terminal" evidence="2">
    <location>
        <begin position="3"/>
        <end position="131"/>
    </location>
</feature>
<dbReference type="Gene3D" id="3.40.140.80">
    <property type="match status" value="1"/>
</dbReference>
<evidence type="ECO:0000259" key="2">
    <source>
        <dbReference type="Pfam" id="PF17930"/>
    </source>
</evidence>
<comment type="caution">
    <text evidence="3">The sequence shown here is derived from an EMBL/GenBank/DDBJ whole genome shotgun (WGS) entry which is preliminary data.</text>
</comment>
<reference evidence="3 4" key="1">
    <citation type="submission" date="2017-09" db="EMBL/GenBank/DDBJ databases">
        <title>Depth-based differentiation of microbial function through sediment-hosted aquifers and enrichment of novel symbionts in the deep terrestrial subsurface.</title>
        <authorList>
            <person name="Probst A.J."/>
            <person name="Ladd B."/>
            <person name="Jarett J.K."/>
            <person name="Geller-Mcgrath D.E."/>
            <person name="Sieber C.M."/>
            <person name="Emerson J.B."/>
            <person name="Anantharaman K."/>
            <person name="Thomas B.C."/>
            <person name="Malmstrom R."/>
            <person name="Stieglmeier M."/>
            <person name="Klingl A."/>
            <person name="Woyke T."/>
            <person name="Ryan C.M."/>
            <person name="Banfield J.F."/>
        </authorList>
    </citation>
    <scope>NUCLEOTIDE SEQUENCE [LARGE SCALE GENOMIC DNA]</scope>
    <source>
        <strain evidence="3">CG12_big_fil_rev_8_21_14_0_65_43_15</strain>
    </source>
</reference>
<gene>
    <name evidence="3" type="ORF">COW11_03460</name>
</gene>
<dbReference type="Pfam" id="PF17930">
    <property type="entry name" value="LpxI_N"/>
    <property type="match status" value="1"/>
</dbReference>